<protein>
    <submittedName>
        <fullName evidence="1">Uncharacterized protein</fullName>
    </submittedName>
</protein>
<reference evidence="1" key="1">
    <citation type="journal article" date="2012" name="Mol. Plant Microbe Interact.">
        <title>A highly conserved effector in Fusarium oxysporum is required for full virulence on Arabidopsis.</title>
        <authorList>
            <person name="Thatcher L.F."/>
            <person name="Gardiner D.M."/>
            <person name="Kazan K."/>
            <person name="Manners J."/>
        </authorList>
    </citation>
    <scope>NUCLEOTIDE SEQUENCE [LARGE SCALE GENOMIC DNA]</scope>
    <source>
        <strain evidence="1">Fo5176</strain>
    </source>
</reference>
<name>F9GFJ0_FUSOF</name>
<feature type="non-terminal residue" evidence="1">
    <location>
        <position position="1"/>
    </location>
</feature>
<proteinExistence type="predicted"/>
<gene>
    <name evidence="1" type="ORF">FOXB_17424</name>
</gene>
<dbReference type="AlphaFoldDB" id="F9GFJ0"/>
<sequence>AIIKNYKLEVYKAEKNYLESENI</sequence>
<comment type="caution">
    <text evidence="1">The sequence shown here is derived from an EMBL/GenBank/DDBJ whole genome shotgun (WGS) entry which is preliminary data.</text>
</comment>
<evidence type="ECO:0000313" key="1">
    <source>
        <dbReference type="EMBL" id="EGU72067.1"/>
    </source>
</evidence>
<organism evidence="1">
    <name type="scientific">Fusarium oxysporum (strain Fo5176)</name>
    <name type="common">Fusarium vascular wilt</name>
    <dbReference type="NCBI Taxonomy" id="660025"/>
    <lineage>
        <taxon>Eukaryota</taxon>
        <taxon>Fungi</taxon>
        <taxon>Dikarya</taxon>
        <taxon>Ascomycota</taxon>
        <taxon>Pezizomycotina</taxon>
        <taxon>Sordariomycetes</taxon>
        <taxon>Hypocreomycetidae</taxon>
        <taxon>Hypocreales</taxon>
        <taxon>Nectriaceae</taxon>
        <taxon>Fusarium</taxon>
        <taxon>Fusarium oxysporum species complex</taxon>
    </lineage>
</organism>
<accession>F9GFJ0</accession>
<dbReference type="EMBL" id="AFQF01007005">
    <property type="protein sequence ID" value="EGU72067.1"/>
    <property type="molecule type" value="Genomic_DNA"/>
</dbReference>